<evidence type="ECO:0000256" key="6">
    <source>
        <dbReference type="ARBA" id="ARBA00022989"/>
    </source>
</evidence>
<dbReference type="Gene3D" id="3.40.50.720">
    <property type="entry name" value="NAD(P)-binding Rossmann-like Domain"/>
    <property type="match status" value="1"/>
</dbReference>
<evidence type="ECO:0000256" key="3">
    <source>
        <dbReference type="ARBA" id="ARBA00022448"/>
    </source>
</evidence>
<dbReference type="SUPFAM" id="SSF51735">
    <property type="entry name" value="NAD(P)-binding Rossmann-fold domains"/>
    <property type="match status" value="1"/>
</dbReference>
<proteinExistence type="inferred from homology"/>
<evidence type="ECO:0000259" key="11">
    <source>
        <dbReference type="PROSITE" id="PS51201"/>
    </source>
</evidence>
<feature type="domain" description="CBS" evidence="12">
    <location>
        <begin position="663"/>
        <end position="719"/>
    </location>
</feature>
<evidence type="ECO:0000256" key="4">
    <source>
        <dbReference type="ARBA" id="ARBA00022692"/>
    </source>
</evidence>
<feature type="transmembrane region" description="Helical" evidence="9">
    <location>
        <begin position="117"/>
        <end position="136"/>
    </location>
</feature>
<dbReference type="Gene3D" id="3.40.930.10">
    <property type="entry name" value="Mannitol-specific EII, Chain A"/>
    <property type="match status" value="1"/>
</dbReference>
<dbReference type="PROSITE" id="PS51371">
    <property type="entry name" value="CBS"/>
    <property type="match status" value="2"/>
</dbReference>
<dbReference type="AlphaFoldDB" id="A0A2Z3GV33"/>
<dbReference type="Pfam" id="PF00571">
    <property type="entry name" value="CBS"/>
    <property type="match status" value="1"/>
</dbReference>
<dbReference type="InterPro" id="IPR044751">
    <property type="entry name" value="Ion_transp-like_CBS"/>
</dbReference>
<feature type="domain" description="CBS" evidence="12">
    <location>
        <begin position="601"/>
        <end position="662"/>
    </location>
</feature>
<dbReference type="SUPFAM" id="SSF54631">
    <property type="entry name" value="CBS-domain pair"/>
    <property type="match status" value="1"/>
</dbReference>
<dbReference type="KEGG" id="gog:C1280_04830"/>
<dbReference type="PROSITE" id="PS51094">
    <property type="entry name" value="PTS_EIIA_TYPE_2"/>
    <property type="match status" value="1"/>
</dbReference>
<dbReference type="CDD" id="cd04590">
    <property type="entry name" value="CBS_pair_CorC_HlyC_assoc"/>
    <property type="match status" value="1"/>
</dbReference>
<evidence type="ECO:0000256" key="2">
    <source>
        <dbReference type="ARBA" id="ARBA00005551"/>
    </source>
</evidence>
<dbReference type="GO" id="GO:0015297">
    <property type="term" value="F:antiporter activity"/>
    <property type="evidence" value="ECO:0007669"/>
    <property type="project" value="InterPro"/>
</dbReference>
<feature type="transmembrane region" description="Helical" evidence="9">
    <location>
        <begin position="281"/>
        <end position="300"/>
    </location>
</feature>
<dbReference type="SUPFAM" id="SSF55804">
    <property type="entry name" value="Phoshotransferase/anion transport protein"/>
    <property type="match status" value="1"/>
</dbReference>
<dbReference type="Gene3D" id="1.20.1530.20">
    <property type="match status" value="1"/>
</dbReference>
<evidence type="ECO:0000256" key="9">
    <source>
        <dbReference type="SAM" id="Phobius"/>
    </source>
</evidence>
<keyword evidence="14" id="KW-1185">Reference proteome</keyword>
<dbReference type="Pfam" id="PF00999">
    <property type="entry name" value="Na_H_Exchanger"/>
    <property type="match status" value="1"/>
</dbReference>
<dbReference type="GO" id="GO:0006813">
    <property type="term" value="P:potassium ion transport"/>
    <property type="evidence" value="ECO:0007669"/>
    <property type="project" value="InterPro"/>
</dbReference>
<evidence type="ECO:0000256" key="1">
    <source>
        <dbReference type="ARBA" id="ARBA00004141"/>
    </source>
</evidence>
<protein>
    <submittedName>
        <fullName evidence="13">CBS domain-containing protein</fullName>
    </submittedName>
</protein>
<keyword evidence="3" id="KW-0813">Transport</keyword>
<feature type="transmembrane region" description="Helical" evidence="9">
    <location>
        <begin position="368"/>
        <end position="388"/>
    </location>
</feature>
<dbReference type="Pfam" id="PF02254">
    <property type="entry name" value="TrkA_N"/>
    <property type="match status" value="1"/>
</dbReference>
<dbReference type="PANTHER" id="PTHR42751">
    <property type="entry name" value="SODIUM/HYDROGEN EXCHANGER FAMILY/TRKA DOMAIN PROTEIN"/>
    <property type="match status" value="1"/>
</dbReference>
<accession>A0A2Z3GV33</accession>
<dbReference type="InterPro" id="IPR002178">
    <property type="entry name" value="PTS_EIIA_type-2_dom"/>
</dbReference>
<dbReference type="InterPro" id="IPR000644">
    <property type="entry name" value="CBS_dom"/>
</dbReference>
<dbReference type="PANTHER" id="PTHR42751:SF1">
    <property type="entry name" value="CATION_PROTON ANTIPORTER YBAL-RELATED"/>
    <property type="match status" value="1"/>
</dbReference>
<keyword evidence="7 9" id="KW-0472">Membrane</keyword>
<evidence type="ECO:0000259" key="12">
    <source>
        <dbReference type="PROSITE" id="PS51371"/>
    </source>
</evidence>
<dbReference type="GO" id="GO:1902600">
    <property type="term" value="P:proton transmembrane transport"/>
    <property type="evidence" value="ECO:0007669"/>
    <property type="project" value="InterPro"/>
</dbReference>
<feature type="transmembrane region" description="Helical" evidence="9">
    <location>
        <begin position="335"/>
        <end position="356"/>
    </location>
</feature>
<dbReference type="EMBL" id="CP025958">
    <property type="protein sequence ID" value="AWM36411.1"/>
    <property type="molecule type" value="Genomic_DNA"/>
</dbReference>
<dbReference type="RefSeq" id="WP_010046841.1">
    <property type="nucleotide sequence ID" value="NZ_CP025958.1"/>
</dbReference>
<feature type="transmembrane region" description="Helical" evidence="9">
    <location>
        <begin position="307"/>
        <end position="329"/>
    </location>
</feature>
<evidence type="ECO:0000256" key="7">
    <source>
        <dbReference type="ARBA" id="ARBA00023136"/>
    </source>
</evidence>
<evidence type="ECO:0000259" key="10">
    <source>
        <dbReference type="PROSITE" id="PS51094"/>
    </source>
</evidence>
<dbReference type="PROSITE" id="PS51201">
    <property type="entry name" value="RCK_N"/>
    <property type="match status" value="1"/>
</dbReference>
<dbReference type="InterPro" id="IPR038770">
    <property type="entry name" value="Na+/solute_symporter_sf"/>
</dbReference>
<evidence type="ECO:0000256" key="5">
    <source>
        <dbReference type="ARBA" id="ARBA00022737"/>
    </source>
</evidence>
<feature type="transmembrane region" description="Helical" evidence="9">
    <location>
        <begin position="183"/>
        <end position="207"/>
    </location>
</feature>
<dbReference type="Pfam" id="PF00359">
    <property type="entry name" value="PTS_EIIA_2"/>
    <property type="match status" value="1"/>
</dbReference>
<keyword evidence="6 9" id="KW-1133">Transmembrane helix</keyword>
<sequence>MHEFPLITTIAAAFTAAWILGLLTQWMRLSPIVGYLLAGVLIGPHTPGFQGDVNLAHQLAEVGVILLMFGVGLHFHLEDLLAVRAVAVPGALGQSLVATAASVALFALFGVDVRTGLVIGMALAVASTVVLMRVLMDADSLNSPAGHVAVGWLLVEDVLTVIVLVMIPVLGGQSGAGPDAGGWSGPVVAIGLALLKLAALVAVVMVAGSRLVPWALTQVARLRSRELFTLTVMVFSVAIAAGAYALFGASMALGAFLAGMMVARSPVSHQAAADALPLRDAFAVLFFVSVGMLFDPALLLRAPLMMLAALFVILLVKPLTALVIVAALGHSVRTALTVALGLAQIGEFSFILSELARKHGLMTDDGHSLLVGAAIISITINPVLFRSIDGIERWLQRRPRLWARLNARAERRVGRANAAVADDVARGTAGGSRQAVVVGFGPVGKTVDRLLRDAGLSTVVIDTNMDTVAELRRHGQTAVFGDAAREAILESAGVAQASHLVLTLPHSADRAGVVAVARNLNPRMKIFVRAHYLRERGDLEQVGATAAIFEEAEAAVSLARLVLADAGAGRDSIEKAVRDVRTRLILDNVSALRGQPVRNIMVPWTRVRRLSKAATLDEVRRQVGEQRFSRWPVVAPETGLPVGYLLAKDLIGLTADGAAWAALIRPLGAVRPDDDVESTLLYFQREGTTMCVVTDRASPVGIVTVEDLLEQVVGRIEDEYPRHPAVSLRDLLVTDAGLLTVPGRTAEQAITEMAARIPARLLPPGADIAALAIAREHELPTSLGLGVAVPHARCPNLAEPLVVFGRSTEGVVFDPRSPDLVHLMFLLVTPAERPNLQVLLLGQVARAAGNPETRNRLRAAESPAEVAEILAAEPVGPSGPKTAP</sequence>
<dbReference type="InterPro" id="IPR003148">
    <property type="entry name" value="RCK_N"/>
</dbReference>
<feature type="transmembrane region" description="Helical" evidence="9">
    <location>
        <begin position="148"/>
        <end position="171"/>
    </location>
</feature>
<dbReference type="PROSITE" id="PS00372">
    <property type="entry name" value="PTS_EIIA_TYPE_2_HIS"/>
    <property type="match status" value="1"/>
</dbReference>
<organism evidence="13 14">
    <name type="scientific">Gemmata obscuriglobus</name>
    <dbReference type="NCBI Taxonomy" id="114"/>
    <lineage>
        <taxon>Bacteria</taxon>
        <taxon>Pseudomonadati</taxon>
        <taxon>Planctomycetota</taxon>
        <taxon>Planctomycetia</taxon>
        <taxon>Gemmatales</taxon>
        <taxon>Gemmataceae</taxon>
        <taxon>Gemmata</taxon>
    </lineage>
</organism>
<dbReference type="InterPro" id="IPR036291">
    <property type="entry name" value="NAD(P)-bd_dom_sf"/>
</dbReference>
<feature type="domain" description="RCK N-terminal" evidence="11">
    <location>
        <begin position="432"/>
        <end position="549"/>
    </location>
</feature>
<feature type="domain" description="PTS EIIA type-2" evidence="10">
    <location>
        <begin position="730"/>
        <end position="873"/>
    </location>
</feature>
<keyword evidence="8" id="KW-0129">CBS domain</keyword>
<dbReference type="InterPro" id="IPR046342">
    <property type="entry name" value="CBS_dom_sf"/>
</dbReference>
<reference evidence="13 14" key="1">
    <citation type="submission" date="2018-01" db="EMBL/GenBank/DDBJ databases">
        <title>G. obscuriglobus.</title>
        <authorList>
            <person name="Franke J."/>
            <person name="Blomberg W."/>
            <person name="Selmecki A."/>
        </authorList>
    </citation>
    <scope>NUCLEOTIDE SEQUENCE [LARGE SCALE GENOMIC DNA]</scope>
    <source>
        <strain evidence="13 14">DSM 5831</strain>
    </source>
</reference>
<comment type="similarity">
    <text evidence="2">Belongs to the monovalent cation:proton antiporter 2 (CPA2) transporter (TC 2.A.37) family.</text>
</comment>
<dbReference type="OrthoDB" id="9793589at2"/>
<feature type="transmembrane region" description="Helical" evidence="9">
    <location>
        <begin position="55"/>
        <end position="75"/>
    </location>
</feature>
<feature type="transmembrane region" description="Helical" evidence="9">
    <location>
        <begin position="32"/>
        <end position="49"/>
    </location>
</feature>
<gene>
    <name evidence="13" type="ORF">C1280_04830</name>
</gene>
<dbReference type="Proteomes" id="UP000245802">
    <property type="component" value="Chromosome"/>
</dbReference>
<evidence type="ECO:0000313" key="13">
    <source>
        <dbReference type="EMBL" id="AWM36411.1"/>
    </source>
</evidence>
<comment type="subcellular location">
    <subcellularLocation>
        <location evidence="1">Membrane</location>
        <topology evidence="1">Multi-pass membrane protein</topology>
    </subcellularLocation>
</comment>
<dbReference type="GO" id="GO:0016020">
    <property type="term" value="C:membrane"/>
    <property type="evidence" value="ECO:0007669"/>
    <property type="project" value="UniProtKB-SubCell"/>
</dbReference>
<dbReference type="InterPro" id="IPR016152">
    <property type="entry name" value="PTrfase/Anion_transptr"/>
</dbReference>
<evidence type="ECO:0000313" key="14">
    <source>
        <dbReference type="Proteomes" id="UP000245802"/>
    </source>
</evidence>
<name>A0A2Z3GV33_9BACT</name>
<feature type="transmembrane region" description="Helical" evidence="9">
    <location>
        <begin position="6"/>
        <end position="23"/>
    </location>
</feature>
<dbReference type="Gene3D" id="3.10.580.10">
    <property type="entry name" value="CBS-domain"/>
    <property type="match status" value="1"/>
</dbReference>
<evidence type="ECO:0000256" key="8">
    <source>
        <dbReference type="PROSITE-ProRule" id="PRU00703"/>
    </source>
</evidence>
<dbReference type="InterPro" id="IPR006153">
    <property type="entry name" value="Cation/H_exchanger_TM"/>
</dbReference>
<feature type="transmembrane region" description="Helical" evidence="9">
    <location>
        <begin position="228"/>
        <end position="261"/>
    </location>
</feature>
<keyword evidence="5" id="KW-0677">Repeat</keyword>
<feature type="transmembrane region" description="Helical" evidence="9">
    <location>
        <begin position="87"/>
        <end position="111"/>
    </location>
</feature>
<keyword evidence="4 9" id="KW-0812">Transmembrane</keyword>